<dbReference type="InterPro" id="IPR009057">
    <property type="entry name" value="Homeodomain-like_sf"/>
</dbReference>
<dbReference type="Pfam" id="PF17932">
    <property type="entry name" value="TetR_C_24"/>
    <property type="match status" value="1"/>
</dbReference>
<gene>
    <name evidence="6" type="ORF">KW868_03370</name>
</gene>
<dbReference type="Pfam" id="PF00440">
    <property type="entry name" value="TetR_N"/>
    <property type="match status" value="1"/>
</dbReference>
<dbReference type="GO" id="GO:0000976">
    <property type="term" value="F:transcription cis-regulatory region binding"/>
    <property type="evidence" value="ECO:0007669"/>
    <property type="project" value="TreeGrafter"/>
</dbReference>
<evidence type="ECO:0000313" key="6">
    <source>
        <dbReference type="EMBL" id="MCF0263504.1"/>
    </source>
</evidence>
<keyword evidence="2 4" id="KW-0238">DNA-binding</keyword>
<dbReference type="InterPro" id="IPR036271">
    <property type="entry name" value="Tet_transcr_reg_TetR-rel_C_sf"/>
</dbReference>
<sequence length="233" mass="26429">MFDKPKPMKSRHNGRNEMQRESILKAASKLFIEKGFGGTSMHDIAELLAVTRPAIYYYFPNKESILEALTDEITREASNLTKNILDRNDLAPEELLRELIIKHAMLILTHPIQFRVVERSESSLSEKGRATAEISRKSVLSNFVHVIKMGVNAGVFQVANAHMAAFSMIGMCNWTAWWFEGDAQEASQIAQQIAELALRSVLKQQQSEFRSTSPRESLQILRDQLDILESQLP</sequence>
<dbReference type="PANTHER" id="PTHR30055:SF234">
    <property type="entry name" value="HTH-TYPE TRANSCRIPTIONAL REGULATOR BETI"/>
    <property type="match status" value="1"/>
</dbReference>
<keyword evidence="3" id="KW-0804">Transcription</keyword>
<dbReference type="PRINTS" id="PR00455">
    <property type="entry name" value="HTHTETR"/>
</dbReference>
<keyword evidence="1" id="KW-0805">Transcription regulation</keyword>
<dbReference type="EMBL" id="JAHWXT010000001">
    <property type="protein sequence ID" value="MCF0263504.1"/>
    <property type="molecule type" value="Genomic_DNA"/>
</dbReference>
<dbReference type="PROSITE" id="PS50977">
    <property type="entry name" value="HTH_TETR_2"/>
    <property type="match status" value="1"/>
</dbReference>
<feature type="domain" description="HTH tetR-type" evidence="5">
    <location>
        <begin position="17"/>
        <end position="77"/>
    </location>
</feature>
<dbReference type="InterPro" id="IPR050109">
    <property type="entry name" value="HTH-type_TetR-like_transc_reg"/>
</dbReference>
<evidence type="ECO:0000259" key="5">
    <source>
        <dbReference type="PROSITE" id="PS50977"/>
    </source>
</evidence>
<dbReference type="SUPFAM" id="SSF48498">
    <property type="entry name" value="Tetracyclin repressor-like, C-terminal domain"/>
    <property type="match status" value="1"/>
</dbReference>
<dbReference type="Proteomes" id="UP000887320">
    <property type="component" value="Unassembled WGS sequence"/>
</dbReference>
<evidence type="ECO:0000313" key="7">
    <source>
        <dbReference type="Proteomes" id="UP000887320"/>
    </source>
</evidence>
<dbReference type="RefSeq" id="WP_004819783.1">
    <property type="nucleotide sequence ID" value="NZ_BKVV01000132.1"/>
</dbReference>
<dbReference type="Gene3D" id="1.10.357.10">
    <property type="entry name" value="Tetracycline Repressor, domain 2"/>
    <property type="match status" value="1"/>
</dbReference>
<dbReference type="AlphaFoldDB" id="A0A8X8GB97"/>
<dbReference type="InterPro" id="IPR001647">
    <property type="entry name" value="HTH_TetR"/>
</dbReference>
<organism evidence="6 7">
    <name type="scientific">Acinetobacter guillouiae</name>
    <name type="common">Acinetobacter genomosp. 11</name>
    <dbReference type="NCBI Taxonomy" id="106649"/>
    <lineage>
        <taxon>Bacteria</taxon>
        <taxon>Pseudomonadati</taxon>
        <taxon>Pseudomonadota</taxon>
        <taxon>Gammaproteobacteria</taxon>
        <taxon>Moraxellales</taxon>
        <taxon>Moraxellaceae</taxon>
        <taxon>Acinetobacter</taxon>
    </lineage>
</organism>
<dbReference type="InterPro" id="IPR041490">
    <property type="entry name" value="KstR2_TetR_C"/>
</dbReference>
<reference evidence="6" key="1">
    <citation type="submission" date="2021-07" db="EMBL/GenBank/DDBJ databases">
        <authorList>
            <person name="Fernandez M."/>
            <person name="Pereira P."/>
            <person name="Torres Tejerizo G.A."/>
            <person name="Gonzalez P."/>
            <person name="Agostini E."/>
        </authorList>
    </citation>
    <scope>NUCLEOTIDE SEQUENCE</scope>
    <source>
        <strain evidence="6">SFC 500-1A</strain>
    </source>
</reference>
<accession>A0A8X8GB97</accession>
<evidence type="ECO:0000256" key="1">
    <source>
        <dbReference type="ARBA" id="ARBA00023015"/>
    </source>
</evidence>
<dbReference type="PANTHER" id="PTHR30055">
    <property type="entry name" value="HTH-TYPE TRANSCRIPTIONAL REGULATOR RUTR"/>
    <property type="match status" value="1"/>
</dbReference>
<dbReference type="GO" id="GO:0003700">
    <property type="term" value="F:DNA-binding transcription factor activity"/>
    <property type="evidence" value="ECO:0007669"/>
    <property type="project" value="TreeGrafter"/>
</dbReference>
<evidence type="ECO:0000256" key="2">
    <source>
        <dbReference type="ARBA" id="ARBA00023125"/>
    </source>
</evidence>
<proteinExistence type="predicted"/>
<dbReference type="SUPFAM" id="SSF46689">
    <property type="entry name" value="Homeodomain-like"/>
    <property type="match status" value="1"/>
</dbReference>
<feature type="DNA-binding region" description="H-T-H motif" evidence="4">
    <location>
        <begin position="40"/>
        <end position="59"/>
    </location>
</feature>
<protein>
    <submittedName>
        <fullName evidence="6">TetR/AcrR family transcriptional regulator</fullName>
    </submittedName>
</protein>
<comment type="caution">
    <text evidence="6">The sequence shown here is derived from an EMBL/GenBank/DDBJ whole genome shotgun (WGS) entry which is preliminary data.</text>
</comment>
<evidence type="ECO:0000256" key="3">
    <source>
        <dbReference type="ARBA" id="ARBA00023163"/>
    </source>
</evidence>
<evidence type="ECO:0000256" key="4">
    <source>
        <dbReference type="PROSITE-ProRule" id="PRU00335"/>
    </source>
</evidence>
<dbReference type="PROSITE" id="PS01081">
    <property type="entry name" value="HTH_TETR_1"/>
    <property type="match status" value="1"/>
</dbReference>
<name>A0A8X8GB97_ACIGI</name>
<dbReference type="InterPro" id="IPR023772">
    <property type="entry name" value="DNA-bd_HTH_TetR-type_CS"/>
</dbReference>